<accession>A0A0F9USC9</accession>
<evidence type="ECO:0000256" key="1">
    <source>
        <dbReference type="SAM" id="Phobius"/>
    </source>
</evidence>
<reference evidence="2" key="1">
    <citation type="journal article" date="2015" name="Nature">
        <title>Complex archaea that bridge the gap between prokaryotes and eukaryotes.</title>
        <authorList>
            <person name="Spang A."/>
            <person name="Saw J.H."/>
            <person name="Jorgensen S.L."/>
            <person name="Zaremba-Niedzwiedzka K."/>
            <person name="Martijn J."/>
            <person name="Lind A.E."/>
            <person name="van Eijk R."/>
            <person name="Schleper C."/>
            <person name="Guy L."/>
            <person name="Ettema T.J."/>
        </authorList>
    </citation>
    <scope>NUCLEOTIDE SEQUENCE</scope>
</reference>
<evidence type="ECO:0000313" key="2">
    <source>
        <dbReference type="EMBL" id="KKN56543.1"/>
    </source>
</evidence>
<dbReference type="EMBL" id="LAZR01000839">
    <property type="protein sequence ID" value="KKN56543.1"/>
    <property type="molecule type" value="Genomic_DNA"/>
</dbReference>
<comment type="caution">
    <text evidence="2">The sequence shown here is derived from an EMBL/GenBank/DDBJ whole genome shotgun (WGS) entry which is preliminary data.</text>
</comment>
<gene>
    <name evidence="2" type="ORF">LCGC14_0571210</name>
</gene>
<organism evidence="2">
    <name type="scientific">marine sediment metagenome</name>
    <dbReference type="NCBI Taxonomy" id="412755"/>
    <lineage>
        <taxon>unclassified sequences</taxon>
        <taxon>metagenomes</taxon>
        <taxon>ecological metagenomes</taxon>
    </lineage>
</organism>
<protein>
    <submittedName>
        <fullName evidence="2">Uncharacterized protein</fullName>
    </submittedName>
</protein>
<feature type="transmembrane region" description="Helical" evidence="1">
    <location>
        <begin position="7"/>
        <end position="32"/>
    </location>
</feature>
<dbReference type="AlphaFoldDB" id="A0A0F9USC9"/>
<name>A0A0F9USC9_9ZZZZ</name>
<feature type="transmembrane region" description="Helical" evidence="1">
    <location>
        <begin position="38"/>
        <end position="58"/>
    </location>
</feature>
<sequence length="64" mass="7071">MNKVIKGVVALLGGCDFIFGIVTPIFISLLLINTVDLTKFNSVIILLVGFLSTMYRALKVWVIK</sequence>
<proteinExistence type="predicted"/>
<keyword evidence="1" id="KW-0812">Transmembrane</keyword>
<keyword evidence="1" id="KW-0472">Membrane</keyword>
<keyword evidence="1" id="KW-1133">Transmembrane helix</keyword>